<protein>
    <submittedName>
        <fullName evidence="2">Uncharacterized protein</fullName>
    </submittedName>
</protein>
<feature type="region of interest" description="Disordered" evidence="1">
    <location>
        <begin position="131"/>
        <end position="151"/>
    </location>
</feature>
<dbReference type="EMBL" id="JAVHJS010000006">
    <property type="protein sequence ID" value="KAK2854506.1"/>
    <property type="molecule type" value="Genomic_DNA"/>
</dbReference>
<evidence type="ECO:0000313" key="3">
    <source>
        <dbReference type="Proteomes" id="UP001187315"/>
    </source>
</evidence>
<proteinExistence type="predicted"/>
<reference evidence="2" key="1">
    <citation type="submission" date="2023-08" db="EMBL/GenBank/DDBJ databases">
        <title>Pelteobagrus vachellii genome.</title>
        <authorList>
            <person name="Liu H."/>
        </authorList>
    </citation>
    <scope>NUCLEOTIDE SEQUENCE</scope>
    <source>
        <strain evidence="2">PRFRI_2022a</strain>
        <tissue evidence="2">Muscle</tissue>
    </source>
</reference>
<evidence type="ECO:0000313" key="2">
    <source>
        <dbReference type="EMBL" id="KAK2854506.1"/>
    </source>
</evidence>
<gene>
    <name evidence="2" type="ORF">Q7C36_006375</name>
</gene>
<keyword evidence="3" id="KW-1185">Reference proteome</keyword>
<organism evidence="2 3">
    <name type="scientific">Tachysurus vachellii</name>
    <name type="common">Darkbarbel catfish</name>
    <name type="synonym">Pelteobagrus vachellii</name>
    <dbReference type="NCBI Taxonomy" id="175792"/>
    <lineage>
        <taxon>Eukaryota</taxon>
        <taxon>Metazoa</taxon>
        <taxon>Chordata</taxon>
        <taxon>Craniata</taxon>
        <taxon>Vertebrata</taxon>
        <taxon>Euteleostomi</taxon>
        <taxon>Actinopterygii</taxon>
        <taxon>Neopterygii</taxon>
        <taxon>Teleostei</taxon>
        <taxon>Ostariophysi</taxon>
        <taxon>Siluriformes</taxon>
        <taxon>Bagridae</taxon>
        <taxon>Tachysurus</taxon>
    </lineage>
</organism>
<name>A0AA88NCQ5_TACVA</name>
<accession>A0AA88NCQ5</accession>
<dbReference type="AlphaFoldDB" id="A0AA88NCQ5"/>
<comment type="caution">
    <text evidence="2">The sequence shown here is derived from an EMBL/GenBank/DDBJ whole genome shotgun (WGS) entry which is preliminary data.</text>
</comment>
<sequence>MEVCGMEICEFAKACSRVPRVVGIFDGKRSRPTGLEHRCCAGQSPSENAECGKSFSVARKKKKSPPVLLGVLGSNGDLYDPKLQEQEIRGVTRRKRKPPVTIVDIHTPHRNGANLPKVLIRLLETSRSRDKRLTLSSPDDGDGDDRTYVSS</sequence>
<evidence type="ECO:0000256" key="1">
    <source>
        <dbReference type="SAM" id="MobiDB-lite"/>
    </source>
</evidence>
<dbReference type="Proteomes" id="UP001187315">
    <property type="component" value="Unassembled WGS sequence"/>
</dbReference>